<sequence>MSFSLTFHRILDNNIRHVYSGTPLQLTYRHSSEYPNMDQLRQRKDNQQLKNAVLRTSEYKSEYRCLIPRAPAFRIMSRHEIEEVVARLTRPTIASQGVMGTSEREMVKSQATSHPKYLGLKQVSDAEVEQIVNRVNKPTRMSLIRDKSTGSAMMPEVEA</sequence>
<evidence type="ECO:0000313" key="1">
    <source>
        <dbReference type="EMBL" id="RUS91467.1"/>
    </source>
</evidence>
<evidence type="ECO:0000313" key="2">
    <source>
        <dbReference type="Proteomes" id="UP000271974"/>
    </source>
</evidence>
<reference evidence="1 2" key="1">
    <citation type="submission" date="2019-01" db="EMBL/GenBank/DDBJ databases">
        <title>A draft genome assembly of the solar-powered sea slug Elysia chlorotica.</title>
        <authorList>
            <person name="Cai H."/>
            <person name="Li Q."/>
            <person name="Fang X."/>
            <person name="Li J."/>
            <person name="Curtis N.E."/>
            <person name="Altenburger A."/>
            <person name="Shibata T."/>
            <person name="Feng M."/>
            <person name="Maeda T."/>
            <person name="Schwartz J.A."/>
            <person name="Shigenobu S."/>
            <person name="Lundholm N."/>
            <person name="Nishiyama T."/>
            <person name="Yang H."/>
            <person name="Hasebe M."/>
            <person name="Li S."/>
            <person name="Pierce S.K."/>
            <person name="Wang J."/>
        </authorList>
    </citation>
    <scope>NUCLEOTIDE SEQUENCE [LARGE SCALE GENOMIC DNA]</scope>
    <source>
        <strain evidence="1">EC2010</strain>
        <tissue evidence="1">Whole organism of an adult</tissue>
    </source>
</reference>
<proteinExistence type="predicted"/>
<name>A0A3S1A0R4_ELYCH</name>
<accession>A0A3S1A0R4</accession>
<organism evidence="1 2">
    <name type="scientific">Elysia chlorotica</name>
    <name type="common">Eastern emerald elysia</name>
    <name type="synonym">Sea slug</name>
    <dbReference type="NCBI Taxonomy" id="188477"/>
    <lineage>
        <taxon>Eukaryota</taxon>
        <taxon>Metazoa</taxon>
        <taxon>Spiralia</taxon>
        <taxon>Lophotrochozoa</taxon>
        <taxon>Mollusca</taxon>
        <taxon>Gastropoda</taxon>
        <taxon>Heterobranchia</taxon>
        <taxon>Euthyneura</taxon>
        <taxon>Panpulmonata</taxon>
        <taxon>Sacoglossa</taxon>
        <taxon>Placobranchoidea</taxon>
        <taxon>Plakobranchidae</taxon>
        <taxon>Elysia</taxon>
    </lineage>
</organism>
<comment type="caution">
    <text evidence="1">The sequence shown here is derived from an EMBL/GenBank/DDBJ whole genome shotgun (WGS) entry which is preliminary data.</text>
</comment>
<protein>
    <submittedName>
        <fullName evidence="1">Uncharacterized protein</fullName>
    </submittedName>
</protein>
<dbReference type="AlphaFoldDB" id="A0A3S1A0R4"/>
<dbReference type="EMBL" id="RQTK01000011">
    <property type="protein sequence ID" value="RUS91467.1"/>
    <property type="molecule type" value="Genomic_DNA"/>
</dbReference>
<gene>
    <name evidence="1" type="ORF">EGW08_000791</name>
</gene>
<dbReference type="Proteomes" id="UP000271974">
    <property type="component" value="Unassembled WGS sequence"/>
</dbReference>
<dbReference type="OrthoDB" id="6086655at2759"/>
<keyword evidence="2" id="KW-1185">Reference proteome</keyword>